<dbReference type="InterPro" id="IPR012338">
    <property type="entry name" value="Beta-lactam/transpept-like"/>
</dbReference>
<accession>A0A5K7X3H7</accession>
<proteinExistence type="predicted"/>
<dbReference type="Proteomes" id="UP000326837">
    <property type="component" value="Chromosome"/>
</dbReference>
<dbReference type="InterPro" id="IPR050789">
    <property type="entry name" value="Diverse_Enzym_Activities"/>
</dbReference>
<gene>
    <name evidence="3" type="ORF">PLANPX_0780</name>
</gene>
<dbReference type="Gene3D" id="3.20.20.140">
    <property type="entry name" value="Metal-dependent hydrolases"/>
    <property type="match status" value="1"/>
</dbReference>
<dbReference type="Gene3D" id="3.30.1490.130">
    <property type="entry name" value="D-aminoacylase. Domain 3"/>
    <property type="match status" value="1"/>
</dbReference>
<dbReference type="AlphaFoldDB" id="A0A5K7X3H7"/>
<dbReference type="Pfam" id="PF07969">
    <property type="entry name" value="Amidohydro_3"/>
    <property type="match status" value="1"/>
</dbReference>
<evidence type="ECO:0000259" key="2">
    <source>
        <dbReference type="Pfam" id="PF07969"/>
    </source>
</evidence>
<organism evidence="3 4">
    <name type="scientific">Lacipirellula parvula</name>
    <dbReference type="NCBI Taxonomy" id="2650471"/>
    <lineage>
        <taxon>Bacteria</taxon>
        <taxon>Pseudomonadati</taxon>
        <taxon>Planctomycetota</taxon>
        <taxon>Planctomycetia</taxon>
        <taxon>Pirellulales</taxon>
        <taxon>Lacipirellulaceae</taxon>
        <taxon>Lacipirellula</taxon>
    </lineage>
</organism>
<feature type="domain" description="Amidohydrolase 3" evidence="2">
    <location>
        <begin position="61"/>
        <end position="514"/>
    </location>
</feature>
<dbReference type="PANTHER" id="PTHR43283:SF3">
    <property type="entry name" value="BETA-LACTAMASE FAMILY PROTEIN (AFU_ORTHOLOGUE AFUA_5G07500)"/>
    <property type="match status" value="1"/>
</dbReference>
<dbReference type="InterPro" id="IPR023100">
    <property type="entry name" value="D-aminoacylase_insert_dom_sf"/>
</dbReference>
<dbReference type="EMBL" id="AP021861">
    <property type="protein sequence ID" value="BBO31168.1"/>
    <property type="molecule type" value="Genomic_DNA"/>
</dbReference>
<dbReference type="Gene3D" id="3.40.710.10">
    <property type="entry name" value="DD-peptidase/beta-lactamase superfamily"/>
    <property type="match status" value="1"/>
</dbReference>
<dbReference type="SUPFAM" id="SSF51556">
    <property type="entry name" value="Metallo-dependent hydrolases"/>
    <property type="match status" value="1"/>
</dbReference>
<dbReference type="PANTHER" id="PTHR43283">
    <property type="entry name" value="BETA-LACTAMASE-RELATED"/>
    <property type="match status" value="1"/>
</dbReference>
<dbReference type="Pfam" id="PF00144">
    <property type="entry name" value="Beta-lactamase"/>
    <property type="match status" value="1"/>
</dbReference>
<reference evidence="4" key="1">
    <citation type="submission" date="2019-10" db="EMBL/GenBank/DDBJ databases">
        <title>Lacipirellula parvula gen. nov., sp. nov., representing a lineage of planctomycetes widespread in freshwater anoxic habitats, and description of the family Lacipirellulaceae.</title>
        <authorList>
            <person name="Dedysh S.N."/>
            <person name="Kulichevskaya I.S."/>
            <person name="Beletsky A.V."/>
            <person name="Rakitin A.L."/>
            <person name="Mardanov A.V."/>
            <person name="Ivanova A.A."/>
            <person name="Saltykova V.X."/>
            <person name="Rijpstra W.I.C."/>
            <person name="Sinninghe Damste J.S."/>
            <person name="Ravin N.V."/>
        </authorList>
    </citation>
    <scope>NUCLEOTIDE SEQUENCE [LARGE SCALE GENOMIC DNA]</scope>
    <source>
        <strain evidence="4">PX69</strain>
    </source>
</reference>
<name>A0A5K7X3H7_9BACT</name>
<dbReference type="CDD" id="cd01297">
    <property type="entry name" value="D-aminoacylase"/>
    <property type="match status" value="1"/>
</dbReference>
<dbReference type="InterPro" id="IPR001466">
    <property type="entry name" value="Beta-lactam-related"/>
</dbReference>
<keyword evidence="4" id="KW-1185">Reference proteome</keyword>
<dbReference type="InterPro" id="IPR011059">
    <property type="entry name" value="Metal-dep_hydrolase_composite"/>
</dbReference>
<dbReference type="KEGG" id="lpav:PLANPX_0780"/>
<dbReference type="SUPFAM" id="SSF56601">
    <property type="entry name" value="beta-lactamase/transpeptidase-like"/>
    <property type="match status" value="1"/>
</dbReference>
<dbReference type="InterPro" id="IPR032466">
    <property type="entry name" value="Metal_Hydrolase"/>
</dbReference>
<sequence>MALLLGISMGQGDEPTQHFDVLITGGRVVDGTGAPWYRADVGVRDGRIAAIGRLEGAKGRETIDATGLVVAPGFIDMMGQTANPMFDDPKTSLNLLTQGITTINAGEGDSAAPLGDREAAEIGWQTMAEYFLALEQKGLPLNVVQTVGLTQIRTIVIGEEDRRPSDEELAQMEAMVREAMEAGAIGVSTALIYPPAVYATTKEIAALAKVAGQYGGRYYTHMRNEGARLLEAIDEAIDVGETAGTPVHIYHLKAAGRANWGKMPLAIARIKAARAAGMQIAADVYPYQMNGLGLEAFIHPRHFAKGREQLLSQLDKPELRAEIRAEMEGEGEWENWYRHVGKDWNRVLIGNCADAKYARLGGESVAAIAKEMKQDPWDTFFDLVQAQSFALPQTMSDANIIAAMQEDFISYCTDVGPAGESRSVSHPRAAGAFPRVLSRYVRDLGVISLEQAVSQASAVAANEVMAYDRGRIAEGLAADLVLFDAAEIQDHSTPAEPRKLSTGMKHVLVNGTTVLKNGELTDKRPGRVLRGPGYQRSRAPHAVATGKVGPGLESIDRVMRRFMERHPVPGAAVAITDGGRLVYARGYGYADVAKREAVEPESLFRIASISKPLTATAVMQLVEQGKLDLDAKVYDILNEYEPYLAEGVEFDKRQRDITIRHCLQHRGGWDRDKSFDGMFQSAKFAKAVGEKTPASHTAIIRCMLGTPLDFEPGERFAYSNYGYCLLGRVIEKITGQKYDDYVKEHVLAPVKVDRMAIGATLLEGRKDGEVRYYAPYRGQSLFSGDEKKIVPVAYGAWDLEAMDSHGAWIASAVDLVKFSSAFDDASECPLLEEQTIETMFARPPGLAGHDKEGKDLPGFYSAGWRVECDKDGKMASVGHGGSLDGTNTKMVRRADGRNFAVLFNGRQTPTTDRVAEAASAELMRAIDTVEEWPAVDYFEGKLEPAAGAGE</sequence>
<dbReference type="EC" id="3.5.1.81" evidence="3"/>
<keyword evidence="3" id="KW-0378">Hydrolase</keyword>
<evidence type="ECO:0000313" key="4">
    <source>
        <dbReference type="Proteomes" id="UP000326837"/>
    </source>
</evidence>
<dbReference type="GO" id="GO:0047420">
    <property type="term" value="F:N-acyl-D-amino-acid deacylase activity"/>
    <property type="evidence" value="ECO:0007669"/>
    <property type="project" value="UniProtKB-EC"/>
</dbReference>
<protein>
    <submittedName>
        <fullName evidence="3">N-acyl-D-amino-acid deacylase</fullName>
        <ecNumber evidence="3">3.5.1.81</ecNumber>
    </submittedName>
</protein>
<dbReference type="InterPro" id="IPR013108">
    <property type="entry name" value="Amidohydro_3"/>
</dbReference>
<evidence type="ECO:0000313" key="3">
    <source>
        <dbReference type="EMBL" id="BBO31168.1"/>
    </source>
</evidence>
<dbReference type="SUPFAM" id="SSF51338">
    <property type="entry name" value="Composite domain of metallo-dependent hydrolases"/>
    <property type="match status" value="1"/>
</dbReference>
<feature type="domain" description="Beta-lactamase-related" evidence="1">
    <location>
        <begin position="555"/>
        <end position="918"/>
    </location>
</feature>
<evidence type="ECO:0000259" key="1">
    <source>
        <dbReference type="Pfam" id="PF00144"/>
    </source>
</evidence>
<dbReference type="Gene3D" id="2.30.40.10">
    <property type="entry name" value="Urease, subunit C, domain 1"/>
    <property type="match status" value="1"/>
</dbReference>